<dbReference type="InterPro" id="IPR050730">
    <property type="entry name" value="UBX_domain-protein"/>
</dbReference>
<dbReference type="InterPro" id="IPR001012">
    <property type="entry name" value="UBX_dom"/>
</dbReference>
<dbReference type="Gramene" id="PRQ41329">
    <property type="protein sequence ID" value="PRQ41329"/>
    <property type="gene ID" value="RchiOBHm_Chr4g0445701"/>
</dbReference>
<dbReference type="PANTHER" id="PTHR23322">
    <property type="entry name" value="FAS-ASSOCIATED PROTEIN"/>
    <property type="match status" value="1"/>
</dbReference>
<dbReference type="InterPro" id="IPR006577">
    <property type="entry name" value="UAS"/>
</dbReference>
<evidence type="ECO:0000256" key="2">
    <source>
        <dbReference type="PIRNR" id="PIRNR037991"/>
    </source>
</evidence>
<dbReference type="SMART" id="SM00594">
    <property type="entry name" value="UAS"/>
    <property type="match status" value="1"/>
</dbReference>
<protein>
    <recommendedName>
        <fullName evidence="2 4">UBX domain-containing protein</fullName>
    </recommendedName>
</protein>
<dbReference type="Gene3D" id="3.10.20.90">
    <property type="entry name" value="Phosphatidylinositol 3-kinase Catalytic Subunit, Chain A, domain 1"/>
    <property type="match status" value="1"/>
</dbReference>
<name>A0A2P6R4P0_ROSCH</name>
<evidence type="ECO:0000313" key="5">
    <source>
        <dbReference type="EMBL" id="PRQ41329.1"/>
    </source>
</evidence>
<dbReference type="InterPro" id="IPR017346">
    <property type="entry name" value="UBX_7/2"/>
</dbReference>
<accession>A0A2P6R4P0</accession>
<evidence type="ECO:0000259" key="4">
    <source>
        <dbReference type="PROSITE" id="PS50033"/>
    </source>
</evidence>
<dbReference type="SUPFAM" id="SSF52833">
    <property type="entry name" value="Thioredoxin-like"/>
    <property type="match status" value="1"/>
</dbReference>
<dbReference type="EMBL" id="PDCK01000042">
    <property type="protein sequence ID" value="PRQ41329.1"/>
    <property type="molecule type" value="Genomic_DNA"/>
</dbReference>
<evidence type="ECO:0000313" key="6">
    <source>
        <dbReference type="Proteomes" id="UP000238479"/>
    </source>
</evidence>
<dbReference type="PROSITE" id="PS50033">
    <property type="entry name" value="UBX"/>
    <property type="match status" value="1"/>
</dbReference>
<dbReference type="OrthoDB" id="270602at2759"/>
<dbReference type="Pfam" id="PF00789">
    <property type="entry name" value="UBX"/>
    <property type="match status" value="1"/>
</dbReference>
<dbReference type="CDD" id="cd02958">
    <property type="entry name" value="UAS"/>
    <property type="match status" value="1"/>
</dbReference>
<dbReference type="OMA" id="PAIFDCQ"/>
<sequence>MKNNKRKKSKISDGGAEEAKPVAKVPKTSKPEMEAGSAEEQQSMVALFMEIAAGQTDETARRFLQATGWNLEEALQLFYVGNEAGAMAPPQPPAENASNLAEQSSGVDENVAQYGEDEVRAPMPVIRDVLYDDVALYGAGLLSSTSPMTRLPVNESGVIAFRNFNEELKHPGVWESNEGATSATDSSRDNLASLYRPPFQLLFQGSFEKAKSAASVQDKWLMVNLQSNSEFSSHMLNRDTWANEAVSQTIITNFIFWQTYDDTTEGRKVCTYYKLESMPVVLIIDPITGQKMRSWNGMVQPERLLEDLLPFMDSGPRDHHLALSNKRPRESSLPQPQNTNEQASEEDEEVQRALAASMGSMKGTSGTISKDEEEIITDKEEETSLPKVPTYPPLPEEPKGDKSLICRVGVRLPDGRRAQRNFLRIDPIQLLWSFCHSQLKEERPIRLTHAVPGATKCLDYDCESTFEESGLPNTMVSVTWE</sequence>
<feature type="domain" description="UBX" evidence="4">
    <location>
        <begin position="401"/>
        <end position="479"/>
    </location>
</feature>
<dbReference type="SUPFAM" id="SSF46934">
    <property type="entry name" value="UBA-like"/>
    <property type="match status" value="1"/>
</dbReference>
<dbReference type="GO" id="GO:0043130">
    <property type="term" value="F:ubiquitin binding"/>
    <property type="evidence" value="ECO:0007669"/>
    <property type="project" value="TreeGrafter"/>
</dbReference>
<evidence type="ECO:0000256" key="1">
    <source>
        <dbReference type="ARBA" id="ARBA00022786"/>
    </source>
</evidence>
<dbReference type="PANTHER" id="PTHR23322:SF6">
    <property type="entry name" value="UBX DOMAIN-CONTAINING PROTEIN 7"/>
    <property type="match status" value="1"/>
</dbReference>
<dbReference type="GO" id="GO:0043161">
    <property type="term" value="P:proteasome-mediated ubiquitin-dependent protein catabolic process"/>
    <property type="evidence" value="ECO:0007669"/>
    <property type="project" value="TreeGrafter"/>
</dbReference>
<feature type="compositionally biased region" description="Polar residues" evidence="3">
    <location>
        <begin position="332"/>
        <end position="342"/>
    </location>
</feature>
<keyword evidence="1" id="KW-0833">Ubl conjugation pathway</keyword>
<dbReference type="InterPro" id="IPR009060">
    <property type="entry name" value="UBA-like_sf"/>
</dbReference>
<dbReference type="SUPFAM" id="SSF54236">
    <property type="entry name" value="Ubiquitin-like"/>
    <property type="match status" value="1"/>
</dbReference>
<dbReference type="Pfam" id="PF13899">
    <property type="entry name" value="Thioredoxin_7"/>
    <property type="match status" value="1"/>
</dbReference>
<organism evidence="5 6">
    <name type="scientific">Rosa chinensis</name>
    <name type="common">China rose</name>
    <dbReference type="NCBI Taxonomy" id="74649"/>
    <lineage>
        <taxon>Eukaryota</taxon>
        <taxon>Viridiplantae</taxon>
        <taxon>Streptophyta</taxon>
        <taxon>Embryophyta</taxon>
        <taxon>Tracheophyta</taxon>
        <taxon>Spermatophyta</taxon>
        <taxon>Magnoliopsida</taxon>
        <taxon>eudicotyledons</taxon>
        <taxon>Gunneridae</taxon>
        <taxon>Pentapetalae</taxon>
        <taxon>rosids</taxon>
        <taxon>fabids</taxon>
        <taxon>Rosales</taxon>
        <taxon>Rosaceae</taxon>
        <taxon>Rosoideae</taxon>
        <taxon>Rosoideae incertae sedis</taxon>
        <taxon>Rosa</taxon>
    </lineage>
</organism>
<dbReference type="Pfam" id="PF14555">
    <property type="entry name" value="UBA_4"/>
    <property type="match status" value="1"/>
</dbReference>
<feature type="region of interest" description="Disordered" evidence="3">
    <location>
        <begin position="1"/>
        <end position="40"/>
    </location>
</feature>
<reference evidence="5 6" key="1">
    <citation type="journal article" date="2018" name="Nat. Genet.">
        <title>The Rosa genome provides new insights in the design of modern roses.</title>
        <authorList>
            <person name="Bendahmane M."/>
        </authorList>
    </citation>
    <scope>NUCLEOTIDE SEQUENCE [LARGE SCALE GENOMIC DNA]</scope>
    <source>
        <strain evidence="6">cv. Old Blush</strain>
    </source>
</reference>
<dbReference type="AlphaFoldDB" id="A0A2P6R4P0"/>
<gene>
    <name evidence="5" type="ORF">RchiOBHm_Chr4g0445701</name>
</gene>
<dbReference type="STRING" id="74649.A0A2P6R4P0"/>
<dbReference type="InterPro" id="IPR029071">
    <property type="entry name" value="Ubiquitin-like_domsf"/>
</dbReference>
<dbReference type="Gene3D" id="3.40.30.10">
    <property type="entry name" value="Glutaredoxin"/>
    <property type="match status" value="1"/>
</dbReference>
<evidence type="ECO:0000256" key="3">
    <source>
        <dbReference type="SAM" id="MobiDB-lite"/>
    </source>
</evidence>
<comment type="caution">
    <text evidence="5">The sequence shown here is derived from an EMBL/GenBank/DDBJ whole genome shotgun (WGS) entry which is preliminary data.</text>
</comment>
<dbReference type="PIRSF" id="PIRSF037991">
    <property type="entry name" value="UCP037991_UBX7/2"/>
    <property type="match status" value="1"/>
</dbReference>
<dbReference type="CDD" id="cd01767">
    <property type="entry name" value="UBX"/>
    <property type="match status" value="1"/>
</dbReference>
<dbReference type="InterPro" id="IPR036249">
    <property type="entry name" value="Thioredoxin-like_sf"/>
</dbReference>
<dbReference type="Proteomes" id="UP000238479">
    <property type="component" value="Chromosome 4"/>
</dbReference>
<proteinExistence type="predicted"/>
<keyword evidence="6" id="KW-1185">Reference proteome</keyword>
<dbReference type="CDD" id="cd14273">
    <property type="entry name" value="UBA_TAP-C_like"/>
    <property type="match status" value="1"/>
</dbReference>
<feature type="region of interest" description="Disordered" evidence="3">
    <location>
        <begin position="316"/>
        <end position="400"/>
    </location>
</feature>
<dbReference type="Gene3D" id="1.10.8.10">
    <property type="entry name" value="DNA helicase RuvA subunit, C-terminal domain"/>
    <property type="match status" value="1"/>
</dbReference>
<dbReference type="GO" id="GO:0005634">
    <property type="term" value="C:nucleus"/>
    <property type="evidence" value="ECO:0007669"/>
    <property type="project" value="TreeGrafter"/>
</dbReference>